<evidence type="ECO:0000313" key="4">
    <source>
        <dbReference type="Proteomes" id="UP000001726"/>
    </source>
</evidence>
<keyword evidence="4" id="KW-1185">Reference proteome</keyword>
<sequence>MTTTTKVFIDEGTTHVKLGWKDNDGKLHLNITANGIIAGHMPESGMPQANYTINGQQYAFSPVSAGTLPTTHVSFQYSYLNVLAVHHALHESGLEPQEVDIVVTLPLSEYYNSDNARNQFNIDRKIKIYAEAVDKMKAQPFTVKTVEVRPEAIPAGLLHVDMLKEGDSLLIIDIGGTTVDLAHVAHDMSSVYRMSCLNELGANNIVQALKNDLLKHGENPSDVRLHTIIKRRAETEWLDSIFNNPESACTVEPVIDKAAADLMKKISNAITHYSGYSHVALVGGGADPVAPHAAEALGIRKERIFISDEPQLELVKGLIQLG</sequence>
<feature type="domain" description="Plasmid segregation protein ParM C-terminal" evidence="2">
    <location>
        <begin position="164"/>
        <end position="320"/>
    </location>
</feature>
<proteinExistence type="predicted"/>
<dbReference type="RefSeq" id="WP_012443501.1">
    <property type="nucleotide sequence ID" value="NC_010699.1"/>
</dbReference>
<reference evidence="3 4" key="1">
    <citation type="journal article" date="2008" name="Environ. Microbiol.">
        <title>The genome of Erwinia tasmaniensis strain Et1/99, a non-pathogenic bacterium in the genus Erwinia.</title>
        <authorList>
            <person name="Kube M."/>
            <person name="Migdoll A.M."/>
            <person name="Mueller I."/>
            <person name="Kuhl H."/>
            <person name="Beck A."/>
            <person name="Reinhardt R."/>
            <person name="Geider K."/>
        </authorList>
    </citation>
    <scope>NUCLEOTIDE SEQUENCE [LARGE SCALE GENOMIC DNA]</scope>
    <source>
        <strain evidence="4">DSM 17950 / CFBP 7177 / CIP 109463 / NCPPB 4357 / Et1/99</strain>
        <plasmid evidence="4">pET45</plasmid>
    </source>
</reference>
<dbReference type="OrthoDB" id="5857832at2"/>
<protein>
    <submittedName>
        <fullName evidence="3">Plasmid segregation protein</fullName>
    </submittedName>
</protein>
<dbReference type="KEGG" id="eta:ETA_pET450400"/>
<feature type="domain" description="Plasmid segregation protein ParM/StbA N-terminal" evidence="1">
    <location>
        <begin position="6"/>
        <end position="157"/>
    </location>
</feature>
<dbReference type="AlphaFoldDB" id="B2VB48"/>
<accession>B2VB48</accession>
<dbReference type="Pfam" id="PF06406">
    <property type="entry name" value="StbA_N"/>
    <property type="match status" value="1"/>
</dbReference>
<dbReference type="InterPro" id="IPR009440">
    <property type="entry name" value="ParM/StbA_N"/>
</dbReference>
<organism evidence="3 4">
    <name type="scientific">Erwinia tasmaniensis (strain DSM 17950 / CFBP 7177 / CIP 109463 / NCPPB 4357 / Et1/99)</name>
    <dbReference type="NCBI Taxonomy" id="465817"/>
    <lineage>
        <taxon>Bacteria</taxon>
        <taxon>Pseudomonadati</taxon>
        <taxon>Pseudomonadota</taxon>
        <taxon>Gammaproteobacteria</taxon>
        <taxon>Enterobacterales</taxon>
        <taxon>Erwiniaceae</taxon>
        <taxon>Erwinia</taxon>
    </lineage>
</organism>
<dbReference type="CDD" id="cd24022">
    <property type="entry name" value="ASKHA_NBD_ParM_R1-like"/>
    <property type="match status" value="1"/>
</dbReference>
<evidence type="ECO:0000259" key="1">
    <source>
        <dbReference type="Pfam" id="PF06406"/>
    </source>
</evidence>
<dbReference type="Gene3D" id="3.30.420.40">
    <property type="match status" value="2"/>
</dbReference>
<dbReference type="Pfam" id="PF21523">
    <property type="entry name" value="ParM_N"/>
    <property type="match status" value="1"/>
</dbReference>
<dbReference type="HOGENOM" id="CLU_074773_0_1_6"/>
<name>B2VB48_ERWT9</name>
<keyword evidence="3" id="KW-0614">Plasmid</keyword>
<dbReference type="InterPro" id="IPR043129">
    <property type="entry name" value="ATPase_NBD"/>
</dbReference>
<evidence type="ECO:0000259" key="2">
    <source>
        <dbReference type="Pfam" id="PF21523"/>
    </source>
</evidence>
<gene>
    <name evidence="3" type="primary">stbA</name>
    <name evidence="3" type="ordered locus">ETA_pET450400</name>
</gene>
<dbReference type="Proteomes" id="UP000001726">
    <property type="component" value="Plasmid pET45"/>
</dbReference>
<evidence type="ECO:0000313" key="3">
    <source>
        <dbReference type="EMBL" id="CAO94984.1"/>
    </source>
</evidence>
<dbReference type="InterPro" id="IPR048345">
    <property type="entry name" value="ParM_C"/>
</dbReference>
<dbReference type="SUPFAM" id="SSF53067">
    <property type="entry name" value="Actin-like ATPase domain"/>
    <property type="match status" value="2"/>
</dbReference>
<dbReference type="InterPro" id="IPR056367">
    <property type="entry name" value="ASKHA_NBD_ParM_R1-like"/>
</dbReference>
<geneLocation type="plasmid" evidence="3 4">
    <name>pET45</name>
</geneLocation>
<dbReference type="EMBL" id="CU468132">
    <property type="protein sequence ID" value="CAO94984.1"/>
    <property type="molecule type" value="Genomic_DNA"/>
</dbReference>